<dbReference type="Proteomes" id="UP001472866">
    <property type="component" value="Chromosome 11"/>
</dbReference>
<dbReference type="Pfam" id="PF01920">
    <property type="entry name" value="Prefoldin_2"/>
    <property type="match status" value="1"/>
</dbReference>
<dbReference type="SUPFAM" id="SSF46579">
    <property type="entry name" value="Prefoldin"/>
    <property type="match status" value="1"/>
</dbReference>
<evidence type="ECO:0000313" key="3">
    <source>
        <dbReference type="EMBL" id="WZN64943.1"/>
    </source>
</evidence>
<dbReference type="InterPro" id="IPR002777">
    <property type="entry name" value="PFD_beta-like"/>
</dbReference>
<dbReference type="PANTHER" id="PTHR20903">
    <property type="entry name" value="PREFOLDIN SUBUNIT 1-RELATED"/>
    <property type="match status" value="1"/>
</dbReference>
<dbReference type="GO" id="GO:0051082">
    <property type="term" value="F:unfolded protein binding"/>
    <property type="evidence" value="ECO:0007669"/>
    <property type="project" value="InterPro"/>
</dbReference>
<dbReference type="GO" id="GO:0005737">
    <property type="term" value="C:cytoplasm"/>
    <property type="evidence" value="ECO:0007669"/>
    <property type="project" value="TreeGrafter"/>
</dbReference>
<dbReference type="GO" id="GO:0044183">
    <property type="term" value="F:protein folding chaperone"/>
    <property type="evidence" value="ECO:0007669"/>
    <property type="project" value="TreeGrafter"/>
</dbReference>
<organism evidence="3 4">
    <name type="scientific">Chloropicon roscoffensis</name>
    <dbReference type="NCBI Taxonomy" id="1461544"/>
    <lineage>
        <taxon>Eukaryota</taxon>
        <taxon>Viridiplantae</taxon>
        <taxon>Chlorophyta</taxon>
        <taxon>Chloropicophyceae</taxon>
        <taxon>Chloropicales</taxon>
        <taxon>Chloropicaceae</taxon>
        <taxon>Chloropicon</taxon>
    </lineage>
</organism>
<keyword evidence="2" id="KW-0143">Chaperone</keyword>
<dbReference type="GO" id="GO:0009409">
    <property type="term" value="P:response to cold"/>
    <property type="evidence" value="ECO:0007669"/>
    <property type="project" value="UniProtKB-ARBA"/>
</dbReference>
<comment type="similarity">
    <text evidence="1">Belongs to the prefoldin subunit beta family.</text>
</comment>
<dbReference type="AlphaFoldDB" id="A0AAX4PFH3"/>
<proteinExistence type="inferred from homology"/>
<sequence>MVTTEMITPEEQKKDEEDRKAFLELQGKFYEEQTKLKSLLGSVAGSAREKRKNELCLQEISVLPSDTNCYRTVGRTFVLVDKDDMCRELEQSIKDNEEYQKTSKDKQLYLEKQVKDREAELRELLEQAPRLAQAIAGGQR</sequence>
<name>A0AAX4PFH3_9CHLO</name>
<keyword evidence="4" id="KW-1185">Reference proteome</keyword>
<dbReference type="GO" id="GO:0016272">
    <property type="term" value="C:prefoldin complex"/>
    <property type="evidence" value="ECO:0007669"/>
    <property type="project" value="InterPro"/>
</dbReference>
<accession>A0AAX4PFH3</accession>
<dbReference type="PANTHER" id="PTHR20903:SF0">
    <property type="entry name" value="PREFOLDIN SUBUNIT 1"/>
    <property type="match status" value="1"/>
</dbReference>
<evidence type="ECO:0000256" key="1">
    <source>
        <dbReference type="ARBA" id="ARBA00008045"/>
    </source>
</evidence>
<dbReference type="EMBL" id="CP151511">
    <property type="protein sequence ID" value="WZN64943.1"/>
    <property type="molecule type" value="Genomic_DNA"/>
</dbReference>
<gene>
    <name evidence="3" type="ORF">HKI87_11g65000</name>
</gene>
<evidence type="ECO:0000256" key="2">
    <source>
        <dbReference type="ARBA" id="ARBA00023186"/>
    </source>
</evidence>
<dbReference type="InterPro" id="IPR009053">
    <property type="entry name" value="Prefoldin"/>
</dbReference>
<dbReference type="Gene3D" id="1.10.287.370">
    <property type="match status" value="1"/>
</dbReference>
<protein>
    <submittedName>
        <fullName evidence="3">Prefoldin subunit</fullName>
    </submittedName>
</protein>
<reference evidence="3 4" key="1">
    <citation type="submission" date="2024-03" db="EMBL/GenBank/DDBJ databases">
        <title>Complete genome sequence of the green alga Chloropicon roscoffensis RCC1871.</title>
        <authorList>
            <person name="Lemieux C."/>
            <person name="Pombert J.-F."/>
            <person name="Otis C."/>
            <person name="Turmel M."/>
        </authorList>
    </citation>
    <scope>NUCLEOTIDE SEQUENCE [LARGE SCALE GENOMIC DNA]</scope>
    <source>
        <strain evidence="3 4">RCC1871</strain>
    </source>
</reference>
<evidence type="ECO:0000313" key="4">
    <source>
        <dbReference type="Proteomes" id="UP001472866"/>
    </source>
</evidence>